<dbReference type="Pfam" id="PF25597">
    <property type="entry name" value="SH3_retrovirus"/>
    <property type="match status" value="1"/>
</dbReference>
<evidence type="ECO:0000313" key="4">
    <source>
        <dbReference type="EMBL" id="GEU42869.1"/>
    </source>
</evidence>
<feature type="domain" description="Reverse transcriptase Ty1/copia-type" evidence="2">
    <location>
        <begin position="767"/>
        <end position="840"/>
    </location>
</feature>
<dbReference type="InterPro" id="IPR036397">
    <property type="entry name" value="RNaseH_sf"/>
</dbReference>
<gene>
    <name evidence="4" type="ORF">Tci_014847</name>
</gene>
<protein>
    <submittedName>
        <fullName evidence="4">Retrovirus-related Pol polyprotein from transposon TNT 1-94</fullName>
    </submittedName>
</protein>
<proteinExistence type="predicted"/>
<dbReference type="SUPFAM" id="SSF53098">
    <property type="entry name" value="Ribonuclease H-like"/>
    <property type="match status" value="1"/>
</dbReference>
<dbReference type="EMBL" id="BKCJ010001627">
    <property type="protein sequence ID" value="GEU42869.1"/>
    <property type="molecule type" value="Genomic_DNA"/>
</dbReference>
<organism evidence="4">
    <name type="scientific">Tanacetum cinerariifolium</name>
    <name type="common">Dalmatian daisy</name>
    <name type="synonym">Chrysanthemum cinerariifolium</name>
    <dbReference type="NCBI Taxonomy" id="118510"/>
    <lineage>
        <taxon>Eukaryota</taxon>
        <taxon>Viridiplantae</taxon>
        <taxon>Streptophyta</taxon>
        <taxon>Embryophyta</taxon>
        <taxon>Tracheophyta</taxon>
        <taxon>Spermatophyta</taxon>
        <taxon>Magnoliopsida</taxon>
        <taxon>eudicotyledons</taxon>
        <taxon>Gunneridae</taxon>
        <taxon>Pentapetalae</taxon>
        <taxon>asterids</taxon>
        <taxon>campanulids</taxon>
        <taxon>Asterales</taxon>
        <taxon>Asteraceae</taxon>
        <taxon>Asteroideae</taxon>
        <taxon>Anthemideae</taxon>
        <taxon>Anthemidinae</taxon>
        <taxon>Tanacetum</taxon>
    </lineage>
</organism>
<name>A0A6L2K1H4_TANCI</name>
<dbReference type="InterPro" id="IPR057670">
    <property type="entry name" value="SH3_retrovirus"/>
</dbReference>
<dbReference type="GO" id="GO:0003676">
    <property type="term" value="F:nucleic acid binding"/>
    <property type="evidence" value="ECO:0007669"/>
    <property type="project" value="InterPro"/>
</dbReference>
<reference evidence="4" key="1">
    <citation type="journal article" date="2019" name="Sci. Rep.">
        <title>Draft genome of Tanacetum cinerariifolium, the natural source of mosquito coil.</title>
        <authorList>
            <person name="Yamashiro T."/>
            <person name="Shiraishi A."/>
            <person name="Satake H."/>
            <person name="Nakayama K."/>
        </authorList>
    </citation>
    <scope>NUCLEOTIDE SEQUENCE</scope>
</reference>
<sequence length="1000" mass="113416">MKFLRSLPSEWNTHAIVWRNKADLDTISIDDLYNNFKIIKQEVKRTVPKSSSSRSQNMAFLSSLGSTNEVYTTNIKVSIVSTPVSNRTGKKITIDGSDTASYDKTKVECFTCHNMGHFAREYKSPRNQKSRPRNQDSSRKTVNVEDTSSKALAAIDGAGFDWSYMADDEVPTNMALMAFSDSKAYLHPELLICLTLVLRSSNTLNLKDIDLRPMVQKPALKNVEKETGQREVRPVWTNTMRINHQNFSSSKKKFAPTAVLTRSEIVPISTARQSSSREAATVSAARIINTAAPKPLVNVAKPRQNALQKSHSLSRRPFYQQTTLKNRNLNNKINIAKVNSVNTAKGNRVTSVVGKQGINVVKSSACWVWRPKIKGDPQDDLKDQGYFNSEYSRHMTRNISYLTDFKEHDRGYVAFRGGSKGGKITGKGTIRIEFKNSVMNEFCEEKCIKREYNVVRTPQQNRVTEKRSMTLIEVARAMLADFKLPTIFYAKAVNTACYVQNRVLVVKPHFKTPYELFRGRSHALSFMRPFGCHVTILNTLDQLGEFDGKSDEGIFVGYSTISKAFRVYNIKTRKVEENLHITFLENKPMITCGGLEWLFDIDALSESMNYAPVPAGTNSNDFAGKGASFDAGQSSLETRRSQNYILLPPWKDSSLFDFFLQDSDSHNQDNLNINIVSPSVNTATPTYADYPSDPLMPDLKDTRIFDDAYDDRDEGAEADYNNLEIVISVSPIPSTRVHKDHPKQQITGEIHSVVQTRKMAKQTEVGIEAIRLFLAYASFMDFTMYQIDVKSAFLYGTIKEEVYVSQPSGFVDPEFPVRVYKVEKALYDLHQAPRAWPDITFVVRACSRFQVQLKVSHMHDVKRIFRYLKGQPTLGLWYPKESPLELITYSGSDYAGASLDRKSTTEGCQFLGSRLISWQCKKQTIMANSITEAEYIAASNCYGQTNHIEIRRYFIRDSYEKRLIKMVKIHTDYHVADLLTTAFDVTWFQVLIASICLLNP</sequence>
<dbReference type="CDD" id="cd09272">
    <property type="entry name" value="RNase_HI_RT_Ty1"/>
    <property type="match status" value="1"/>
</dbReference>
<evidence type="ECO:0000256" key="1">
    <source>
        <dbReference type="SAM" id="MobiDB-lite"/>
    </source>
</evidence>
<dbReference type="Gene3D" id="3.30.420.10">
    <property type="entry name" value="Ribonuclease H-like superfamily/Ribonuclease H"/>
    <property type="match status" value="1"/>
</dbReference>
<evidence type="ECO:0000259" key="3">
    <source>
        <dbReference type="Pfam" id="PF25597"/>
    </source>
</evidence>
<dbReference type="AlphaFoldDB" id="A0A6L2K1H4"/>
<comment type="caution">
    <text evidence="4">The sequence shown here is derived from an EMBL/GenBank/DDBJ whole genome shotgun (WGS) entry which is preliminary data.</text>
</comment>
<dbReference type="InterPro" id="IPR013103">
    <property type="entry name" value="RVT_2"/>
</dbReference>
<feature type="region of interest" description="Disordered" evidence="1">
    <location>
        <begin position="121"/>
        <end position="145"/>
    </location>
</feature>
<dbReference type="Pfam" id="PF07727">
    <property type="entry name" value="RVT_2"/>
    <property type="match status" value="1"/>
</dbReference>
<evidence type="ECO:0000259" key="2">
    <source>
        <dbReference type="Pfam" id="PF07727"/>
    </source>
</evidence>
<dbReference type="PANTHER" id="PTHR11439">
    <property type="entry name" value="GAG-POL-RELATED RETROTRANSPOSON"/>
    <property type="match status" value="1"/>
</dbReference>
<dbReference type="PANTHER" id="PTHR11439:SF495">
    <property type="entry name" value="REVERSE TRANSCRIPTASE, RNA-DEPENDENT DNA POLYMERASE-RELATED"/>
    <property type="match status" value="1"/>
</dbReference>
<feature type="compositionally biased region" description="Basic and acidic residues" evidence="1">
    <location>
        <begin position="133"/>
        <end position="143"/>
    </location>
</feature>
<dbReference type="InterPro" id="IPR012337">
    <property type="entry name" value="RNaseH-like_sf"/>
</dbReference>
<feature type="domain" description="Retroviral polymerase SH3-like" evidence="3">
    <location>
        <begin position="532"/>
        <end position="587"/>
    </location>
</feature>
<accession>A0A6L2K1H4</accession>